<evidence type="ECO:0000256" key="2">
    <source>
        <dbReference type="SAM" id="MobiDB-lite"/>
    </source>
</evidence>
<evidence type="ECO:0000313" key="4">
    <source>
        <dbReference type="EMBL" id="CAE0629105.1"/>
    </source>
</evidence>
<reference evidence="4" key="1">
    <citation type="submission" date="2021-01" db="EMBL/GenBank/DDBJ databases">
        <authorList>
            <person name="Corre E."/>
            <person name="Pelletier E."/>
            <person name="Niang G."/>
            <person name="Scheremetjew M."/>
            <person name="Finn R."/>
            <person name="Kale V."/>
            <person name="Holt S."/>
            <person name="Cochrane G."/>
            <person name="Meng A."/>
            <person name="Brown T."/>
            <person name="Cohen L."/>
        </authorList>
    </citation>
    <scope>NUCLEOTIDE SEQUENCE</scope>
    <source>
        <strain evidence="4">CCMP3107</strain>
    </source>
</reference>
<feature type="chain" id="PRO_5030160763" evidence="3">
    <location>
        <begin position="18"/>
        <end position="725"/>
    </location>
</feature>
<feature type="region of interest" description="Disordered" evidence="2">
    <location>
        <begin position="308"/>
        <end position="330"/>
    </location>
</feature>
<gene>
    <name evidence="4" type="ORF">HAKA00212_LOCUS7787</name>
</gene>
<accession>A0A6V1PHC2</accession>
<sequence>MLRYLIALAVFVKCVEGFYCSSSAVCSLARNVAHKYDFVVRAGEDDPADPDDPWAELQKKMQADGDAFAEGLMGKLGETNDGRLKEMDRQIEDYEMDIKQRAGKLGDEQRILNLGIDALKDFATEVIMGKSSIYQDMDLSKKKIDLMAQTDAADLRDALWGKGALSPEAKRAKAGLMSAVDQVLENLRRAKAAAPGRAAALTQEAAVLIRQQLDTLKELPGKNSEMDAFIDDVQQSAMRLYMKESGFDAVTIKNEKDAAAFSQSNLERALEEQSSAYDDLRAAIRADIRGAVAPGLAAAAGVSAEEANRRLDARRGDPATDVDTQMADPSGVVSSLERQLDLQMGAAEEAPGLGRTVVLVGGSAEGGLPALLVSSLGEAAGGAVEAVSAGALGALDPYSLKKAYADLSTVVAVVADAEGKGGGGLGGLFGGGGGGGKDKITPELLEQLLKAPQSLRRCVVVSASGTTRADTMPFSLRNVGGDLDRQKAAEQVAKVLATTRGFDCAVVHAGKVVPGAGPGPALELQPGDALDGETTQAMAAAVVEQTLLRQRPLAGNATFSVASAPGSGPALPGDLDDQFLKLRGPEVWRRPVDTGGEEGGRVSAAWLAEWAARWDQPGSGLTTPVKITQLSQGVKLEFVPSKSGDFSTFKEEKEQEKAKEKGKAVPNKGATSKDQGGLDILLETIPYPRIRVSRCSYGPGTVVKEMSEDTILKQLQKDVARRMEK</sequence>
<dbReference type="EMBL" id="HBIU01016660">
    <property type="protein sequence ID" value="CAE0629105.1"/>
    <property type="molecule type" value="Transcribed_RNA"/>
</dbReference>
<feature type="signal peptide" evidence="3">
    <location>
        <begin position="1"/>
        <end position="17"/>
    </location>
</feature>
<keyword evidence="3" id="KW-0732">Signal</keyword>
<keyword evidence="1" id="KW-0175">Coiled coil</keyword>
<feature type="compositionally biased region" description="Basic and acidic residues" evidence="2">
    <location>
        <begin position="648"/>
        <end position="663"/>
    </location>
</feature>
<feature type="compositionally biased region" description="Basic and acidic residues" evidence="2">
    <location>
        <begin position="308"/>
        <end position="318"/>
    </location>
</feature>
<protein>
    <submittedName>
        <fullName evidence="4">Uncharacterized protein</fullName>
    </submittedName>
</protein>
<evidence type="ECO:0000256" key="3">
    <source>
        <dbReference type="SAM" id="SignalP"/>
    </source>
</evidence>
<organism evidence="4">
    <name type="scientific">Heterosigma akashiwo</name>
    <name type="common">Chromophytic alga</name>
    <name type="synonym">Heterosigma carterae</name>
    <dbReference type="NCBI Taxonomy" id="2829"/>
    <lineage>
        <taxon>Eukaryota</taxon>
        <taxon>Sar</taxon>
        <taxon>Stramenopiles</taxon>
        <taxon>Ochrophyta</taxon>
        <taxon>Raphidophyceae</taxon>
        <taxon>Chattonellales</taxon>
        <taxon>Chattonellaceae</taxon>
        <taxon>Heterosigma</taxon>
    </lineage>
</organism>
<feature type="coiled-coil region" evidence="1">
    <location>
        <begin position="252"/>
        <end position="283"/>
    </location>
</feature>
<evidence type="ECO:0000256" key="1">
    <source>
        <dbReference type="SAM" id="Coils"/>
    </source>
</evidence>
<dbReference type="AlphaFoldDB" id="A0A6V1PHC2"/>
<name>A0A6V1PHC2_HETAK</name>
<proteinExistence type="predicted"/>
<feature type="region of interest" description="Disordered" evidence="2">
    <location>
        <begin position="647"/>
        <end position="673"/>
    </location>
</feature>